<dbReference type="AlphaFoldDB" id="A0A0P9F8J8"/>
<feature type="compositionally biased region" description="Low complexity" evidence="2">
    <location>
        <begin position="270"/>
        <end position="289"/>
    </location>
</feature>
<protein>
    <submittedName>
        <fullName evidence="3">Uncharacterized protein</fullName>
    </submittedName>
</protein>
<dbReference type="RefSeq" id="XP_018268033.1">
    <property type="nucleotide sequence ID" value="XM_018414939.1"/>
</dbReference>
<evidence type="ECO:0000256" key="1">
    <source>
        <dbReference type="SAM" id="Coils"/>
    </source>
</evidence>
<feature type="compositionally biased region" description="Low complexity" evidence="2">
    <location>
        <begin position="12"/>
        <end position="32"/>
    </location>
</feature>
<evidence type="ECO:0000313" key="3">
    <source>
        <dbReference type="EMBL" id="KPV71984.1"/>
    </source>
</evidence>
<proteinExistence type="predicted"/>
<name>A0A0P9F8J8_RHOGW</name>
<sequence>MAPPAPILRIGSSLSGAPTAAPTASLPAKPAASSPPPPPFDRASAFKERLQATQARATAAASLPSRPSAAASASSSASNRAAPPRPAAVQQPVAAALPPAAAQPSPYSNPSLVYPISGPRTTSGPPAPSSSSPSSFAPASPPFPPRQPAYGAFAYPDYAPQQHYPHHMPSTATPFHLPSHPHHHPAQPHPSSAFPHHYAVYPPTAPASSHPAYPPPSTAHDTQTWPAPEITWRSPPPPAPPVPARLTSDGRETDYGAAAAAAASGGGEEQGAAQEQQEQAHQEQQQARAQAHEPASPRARRRSTMSAAAAEPGSERLGGFVSAFEGEFGGAERAREGAFGLCGLEGLEEAEGERLEGELLRVWRDKIAPLSNGDLDDASRNVLDGLHYLLLTSPSLPSLPSSAQELSSLELALLDVAIRAEGLDVADERDAVRERWGAVERKWTARTTRVLALEDRQAGIVSALVQKVAELELERAQAQARTKRLETSVAASKGELEQQKERAERAEAKVKAKPSQRVGLLLEDLKKVTAARDTLSAELDDARSTLASAHSDLARLRRPSSALLLSSTTRTSTALDHAASEPSAAAADSTGEPGRALHLLLLEAELRRAREAHEADRMIADERVRALRAEADELRRVLARRASASASAAAAAGGGAGAPGASVAGSSSLVGAAVERELESAKAQLAKKGFVVTRLAEKVKELNRELEGKARENATLLDRLAVTAPRASSASSPASP</sequence>
<feature type="coiled-coil region" evidence="1">
    <location>
        <begin position="610"/>
        <end position="637"/>
    </location>
</feature>
<feature type="compositionally biased region" description="Low complexity" evidence="2">
    <location>
        <begin position="52"/>
        <end position="138"/>
    </location>
</feature>
<organism evidence="3 4">
    <name type="scientific">Rhodotorula graminis (strain WP1)</name>
    <dbReference type="NCBI Taxonomy" id="578459"/>
    <lineage>
        <taxon>Eukaryota</taxon>
        <taxon>Fungi</taxon>
        <taxon>Dikarya</taxon>
        <taxon>Basidiomycota</taxon>
        <taxon>Pucciniomycotina</taxon>
        <taxon>Microbotryomycetes</taxon>
        <taxon>Sporidiobolales</taxon>
        <taxon>Sporidiobolaceae</taxon>
        <taxon>Rhodotorula</taxon>
    </lineage>
</organism>
<gene>
    <name evidence="3" type="ORF">RHOBADRAFT_47166</name>
</gene>
<dbReference type="EMBL" id="KQ474089">
    <property type="protein sequence ID" value="KPV71984.1"/>
    <property type="molecule type" value="Genomic_DNA"/>
</dbReference>
<reference evidence="3 4" key="1">
    <citation type="journal article" date="2015" name="Front. Microbiol.">
        <title>Genome sequence of the plant growth promoting endophytic yeast Rhodotorula graminis WP1.</title>
        <authorList>
            <person name="Firrincieli A."/>
            <person name="Otillar R."/>
            <person name="Salamov A."/>
            <person name="Schmutz J."/>
            <person name="Khan Z."/>
            <person name="Redman R.S."/>
            <person name="Fleck N.D."/>
            <person name="Lindquist E."/>
            <person name="Grigoriev I.V."/>
            <person name="Doty S.L."/>
        </authorList>
    </citation>
    <scope>NUCLEOTIDE SEQUENCE [LARGE SCALE GENOMIC DNA]</scope>
    <source>
        <strain evidence="3 4">WP1</strain>
    </source>
</reference>
<accession>A0A0P9F8J8</accession>
<feature type="region of interest" description="Disordered" evidence="2">
    <location>
        <begin position="1"/>
        <end position="313"/>
    </location>
</feature>
<dbReference type="OMA" id="DHEAWAV"/>
<feature type="compositionally biased region" description="Pro residues" evidence="2">
    <location>
        <begin position="234"/>
        <end position="243"/>
    </location>
</feature>
<feature type="coiled-coil region" evidence="1">
    <location>
        <begin position="692"/>
        <end position="719"/>
    </location>
</feature>
<keyword evidence="1" id="KW-0175">Coiled coil</keyword>
<feature type="coiled-coil region" evidence="1">
    <location>
        <begin position="461"/>
        <end position="545"/>
    </location>
</feature>
<dbReference type="Proteomes" id="UP000053890">
    <property type="component" value="Unassembled WGS sequence"/>
</dbReference>
<evidence type="ECO:0000313" key="4">
    <source>
        <dbReference type="Proteomes" id="UP000053890"/>
    </source>
</evidence>
<evidence type="ECO:0000256" key="2">
    <source>
        <dbReference type="SAM" id="MobiDB-lite"/>
    </source>
</evidence>
<dbReference type="GeneID" id="28975387"/>
<dbReference type="STRING" id="578459.A0A0P9F8J8"/>
<keyword evidence="4" id="KW-1185">Reference proteome</keyword>